<dbReference type="EC" id="3.5.1.4" evidence="3"/>
<dbReference type="PANTHER" id="PTHR43674:SF2">
    <property type="entry name" value="BETA-UREIDOPROPIONASE"/>
    <property type="match status" value="1"/>
</dbReference>
<proteinExistence type="predicted"/>
<evidence type="ECO:0000259" key="2">
    <source>
        <dbReference type="PROSITE" id="PS50263"/>
    </source>
</evidence>
<organism evidence="3 4">
    <name type="scientific">Nocardia otitidiscaviarum</name>
    <dbReference type="NCBI Taxonomy" id="1823"/>
    <lineage>
        <taxon>Bacteria</taxon>
        <taxon>Bacillati</taxon>
        <taxon>Actinomycetota</taxon>
        <taxon>Actinomycetes</taxon>
        <taxon>Mycobacteriales</taxon>
        <taxon>Nocardiaceae</taxon>
        <taxon>Nocardia</taxon>
    </lineage>
</organism>
<dbReference type="GO" id="GO:0004040">
    <property type="term" value="F:amidase activity"/>
    <property type="evidence" value="ECO:0007669"/>
    <property type="project" value="UniProtKB-EC"/>
</dbReference>
<accession>A0A378YUT4</accession>
<dbReference type="STRING" id="1406858.GCA_000710895_06595"/>
<evidence type="ECO:0000313" key="3">
    <source>
        <dbReference type="EMBL" id="SUA80935.1"/>
    </source>
</evidence>
<dbReference type="Gene3D" id="3.60.110.10">
    <property type="entry name" value="Carbon-nitrogen hydrolase"/>
    <property type="match status" value="1"/>
</dbReference>
<dbReference type="GO" id="GO:0050126">
    <property type="term" value="F:N-carbamoylputrescine amidase activity"/>
    <property type="evidence" value="ECO:0007669"/>
    <property type="project" value="TreeGrafter"/>
</dbReference>
<dbReference type="AlphaFoldDB" id="A0A378YUT4"/>
<dbReference type="CDD" id="cd07197">
    <property type="entry name" value="nitrilase"/>
    <property type="match status" value="1"/>
</dbReference>
<protein>
    <submittedName>
        <fullName evidence="3">Aliphatic amidase</fullName>
        <ecNumber evidence="3">3.5.1.4</ecNumber>
    </submittedName>
</protein>
<feature type="domain" description="CN hydrolase" evidence="2">
    <location>
        <begin position="1"/>
        <end position="240"/>
    </location>
</feature>
<dbReference type="PANTHER" id="PTHR43674">
    <property type="entry name" value="NITRILASE C965.09-RELATED"/>
    <property type="match status" value="1"/>
</dbReference>
<keyword evidence="4" id="KW-1185">Reference proteome</keyword>
<evidence type="ECO:0000256" key="1">
    <source>
        <dbReference type="ARBA" id="ARBA00022801"/>
    </source>
</evidence>
<dbReference type="PROSITE" id="PS50263">
    <property type="entry name" value="CN_HYDROLASE"/>
    <property type="match status" value="1"/>
</dbReference>
<dbReference type="RefSeq" id="WP_063821516.1">
    <property type="nucleotide sequence ID" value="NZ_UGRY01000002.1"/>
</dbReference>
<name>A0A378YUT4_9NOCA</name>
<keyword evidence="1 3" id="KW-0378">Hydrolase</keyword>
<dbReference type="EMBL" id="UGRY01000002">
    <property type="protein sequence ID" value="SUA80935.1"/>
    <property type="molecule type" value="Genomic_DNA"/>
</dbReference>
<dbReference type="InterPro" id="IPR050345">
    <property type="entry name" value="Aliph_Amidase/BUP"/>
</dbReference>
<dbReference type="InterPro" id="IPR036526">
    <property type="entry name" value="C-N_Hydrolase_sf"/>
</dbReference>
<dbReference type="Pfam" id="PF00795">
    <property type="entry name" value="CN_hydrolase"/>
    <property type="match status" value="1"/>
</dbReference>
<evidence type="ECO:0000313" key="4">
    <source>
        <dbReference type="Proteomes" id="UP000255467"/>
    </source>
</evidence>
<gene>
    <name evidence="3" type="primary">amiE</name>
    <name evidence="3" type="ORF">NCTC1934_04524</name>
</gene>
<sequence length="270" mass="28031">MIVAAAQFTSRPLDITANAAAVAELVRAAGRAGAELVVFPELALSGYELGVADDPDRFALTSDDERLTVIRETCRDVRAAALVGGPGRTPQGTTISAFVYGPDGEPLTRYDKRHVTATERAAGFVPGTVDGRFRLGGTAFGIAICYDAHFPELAERAAAEGCHALLASSLYGSDPGQRERAAIMPALAERNGLYVVLANHLGPAGAYDACGGSAIWAPDGTRVAECAGISPGFVTAELSSVDRRSGPSLPCRLFPQAGKGFGEDTGDVHL</sequence>
<reference evidence="3 4" key="1">
    <citation type="submission" date="2018-06" db="EMBL/GenBank/DDBJ databases">
        <authorList>
            <consortium name="Pathogen Informatics"/>
            <person name="Doyle S."/>
        </authorList>
    </citation>
    <scope>NUCLEOTIDE SEQUENCE [LARGE SCALE GENOMIC DNA]</scope>
    <source>
        <strain evidence="3 4">NCTC1934</strain>
    </source>
</reference>
<dbReference type="Proteomes" id="UP000255467">
    <property type="component" value="Unassembled WGS sequence"/>
</dbReference>
<dbReference type="GO" id="GO:0033388">
    <property type="term" value="P:putrescine biosynthetic process from arginine"/>
    <property type="evidence" value="ECO:0007669"/>
    <property type="project" value="TreeGrafter"/>
</dbReference>
<dbReference type="InterPro" id="IPR003010">
    <property type="entry name" value="C-N_Hydrolase"/>
</dbReference>
<dbReference type="OrthoDB" id="4532287at2"/>
<dbReference type="SUPFAM" id="SSF56317">
    <property type="entry name" value="Carbon-nitrogen hydrolase"/>
    <property type="match status" value="1"/>
</dbReference>